<reference evidence="3" key="1">
    <citation type="submission" date="2023-07" db="EMBL/GenBank/DDBJ databases">
        <title>The genome sequence of Rhodocytophaga aerolata KACC 12507.</title>
        <authorList>
            <person name="Zhang X."/>
        </authorList>
    </citation>
    <scope>NUCLEOTIDE SEQUENCE</scope>
    <source>
        <strain evidence="3">KACC 12507</strain>
    </source>
</reference>
<keyword evidence="1" id="KW-0238">DNA-binding</keyword>
<dbReference type="Proteomes" id="UP001168528">
    <property type="component" value="Unassembled WGS sequence"/>
</dbReference>
<dbReference type="SMART" id="SM00530">
    <property type="entry name" value="HTH_XRE"/>
    <property type="match status" value="1"/>
</dbReference>
<dbReference type="Pfam" id="PF01381">
    <property type="entry name" value="HTH_3"/>
    <property type="match status" value="1"/>
</dbReference>
<dbReference type="InterPro" id="IPR010982">
    <property type="entry name" value="Lambda_DNA-bd_dom_sf"/>
</dbReference>
<dbReference type="CDD" id="cd00093">
    <property type="entry name" value="HTH_XRE"/>
    <property type="match status" value="1"/>
</dbReference>
<organism evidence="3 4">
    <name type="scientific">Rhodocytophaga aerolata</name>
    <dbReference type="NCBI Taxonomy" id="455078"/>
    <lineage>
        <taxon>Bacteria</taxon>
        <taxon>Pseudomonadati</taxon>
        <taxon>Bacteroidota</taxon>
        <taxon>Cytophagia</taxon>
        <taxon>Cytophagales</taxon>
        <taxon>Rhodocytophagaceae</taxon>
        <taxon>Rhodocytophaga</taxon>
    </lineage>
</organism>
<dbReference type="SUPFAM" id="SSF47413">
    <property type="entry name" value="lambda repressor-like DNA-binding domains"/>
    <property type="match status" value="1"/>
</dbReference>
<proteinExistence type="predicted"/>
<gene>
    <name evidence="3" type="ORF">Q0590_33920</name>
</gene>
<dbReference type="PANTHER" id="PTHR46797:SF1">
    <property type="entry name" value="METHYLPHOSPHONATE SYNTHASE"/>
    <property type="match status" value="1"/>
</dbReference>
<dbReference type="InterPro" id="IPR001387">
    <property type="entry name" value="Cro/C1-type_HTH"/>
</dbReference>
<evidence type="ECO:0000259" key="2">
    <source>
        <dbReference type="PROSITE" id="PS50943"/>
    </source>
</evidence>
<evidence type="ECO:0000313" key="3">
    <source>
        <dbReference type="EMBL" id="MDO1451322.1"/>
    </source>
</evidence>
<dbReference type="PANTHER" id="PTHR46797">
    <property type="entry name" value="HTH-TYPE TRANSCRIPTIONAL REGULATOR"/>
    <property type="match status" value="1"/>
</dbReference>
<evidence type="ECO:0000313" key="4">
    <source>
        <dbReference type="Proteomes" id="UP001168528"/>
    </source>
</evidence>
<protein>
    <submittedName>
        <fullName evidence="3">Helix-turn-helix transcriptional regulator</fullName>
    </submittedName>
</protein>
<comment type="caution">
    <text evidence="3">The sequence shown here is derived from an EMBL/GenBank/DDBJ whole genome shotgun (WGS) entry which is preliminary data.</text>
</comment>
<accession>A0ABT8RGU3</accession>
<evidence type="ECO:0000256" key="1">
    <source>
        <dbReference type="ARBA" id="ARBA00023125"/>
    </source>
</evidence>
<feature type="domain" description="HTH cro/C1-type" evidence="2">
    <location>
        <begin position="20"/>
        <end position="74"/>
    </location>
</feature>
<dbReference type="PROSITE" id="PS50943">
    <property type="entry name" value="HTH_CROC1"/>
    <property type="match status" value="1"/>
</dbReference>
<sequence length="80" mass="9039">MKKRTSQQKEQTRKAMGKRISDLRKLKGFTLNDLAERSGKKVQSIHRAEKGQVNVSIAYLDAIAGGLGMKVNELLDFQMF</sequence>
<keyword evidence="4" id="KW-1185">Reference proteome</keyword>
<dbReference type="InterPro" id="IPR050807">
    <property type="entry name" value="TransReg_Diox_bact_type"/>
</dbReference>
<dbReference type="RefSeq" id="WP_302042121.1">
    <property type="nucleotide sequence ID" value="NZ_JAUKPO010000052.1"/>
</dbReference>
<dbReference type="EMBL" id="JAUKPO010000052">
    <property type="protein sequence ID" value="MDO1451322.1"/>
    <property type="molecule type" value="Genomic_DNA"/>
</dbReference>
<name>A0ABT8RGU3_9BACT</name>
<dbReference type="Gene3D" id="1.10.260.40">
    <property type="entry name" value="lambda repressor-like DNA-binding domains"/>
    <property type="match status" value="1"/>
</dbReference>